<proteinExistence type="inferred from homology"/>
<dbReference type="InterPro" id="IPR045262">
    <property type="entry name" value="STP/PLT_plant"/>
</dbReference>
<dbReference type="GO" id="GO:0015293">
    <property type="term" value="F:symporter activity"/>
    <property type="evidence" value="ECO:0007669"/>
    <property type="project" value="UniProtKB-KW"/>
</dbReference>
<dbReference type="InterPro" id="IPR036259">
    <property type="entry name" value="MFS_trans_sf"/>
</dbReference>
<evidence type="ECO:0000256" key="1">
    <source>
        <dbReference type="ARBA" id="ARBA00004141"/>
    </source>
</evidence>
<dbReference type="PANTHER" id="PTHR23500">
    <property type="entry name" value="SOLUTE CARRIER FAMILY 2, FACILITATED GLUCOSE TRANSPORTER"/>
    <property type="match status" value="1"/>
</dbReference>
<dbReference type="Pfam" id="PF00083">
    <property type="entry name" value="Sugar_tr"/>
    <property type="match status" value="1"/>
</dbReference>
<keyword evidence="4" id="KW-0762">Sugar transport</keyword>
<evidence type="ECO:0000256" key="4">
    <source>
        <dbReference type="ARBA" id="ARBA00022597"/>
    </source>
</evidence>
<keyword evidence="3" id="KW-0813">Transport</keyword>
<accession>A0A067DIN7</accession>
<feature type="non-terminal residue" evidence="11">
    <location>
        <position position="1"/>
    </location>
</feature>
<evidence type="ECO:0000259" key="10">
    <source>
        <dbReference type="PROSITE" id="PS50850"/>
    </source>
</evidence>
<feature type="transmembrane region" description="Helical" evidence="9">
    <location>
        <begin position="195"/>
        <end position="216"/>
    </location>
</feature>
<feature type="transmembrane region" description="Helical" evidence="9">
    <location>
        <begin position="228"/>
        <end position="248"/>
    </location>
</feature>
<keyword evidence="5 9" id="KW-0812">Transmembrane</keyword>
<evidence type="ECO:0000256" key="9">
    <source>
        <dbReference type="SAM" id="Phobius"/>
    </source>
</evidence>
<dbReference type="PROSITE" id="PS50850">
    <property type="entry name" value="MFS"/>
    <property type="match status" value="1"/>
</dbReference>
<evidence type="ECO:0000256" key="3">
    <source>
        <dbReference type="ARBA" id="ARBA00022448"/>
    </source>
</evidence>
<feature type="transmembrane region" description="Helical" evidence="9">
    <location>
        <begin position="299"/>
        <end position="318"/>
    </location>
</feature>
<dbReference type="GO" id="GO:0016020">
    <property type="term" value="C:membrane"/>
    <property type="evidence" value="ECO:0007669"/>
    <property type="project" value="UniProtKB-SubCell"/>
</dbReference>
<feature type="transmembrane region" description="Helical" evidence="9">
    <location>
        <begin position="167"/>
        <end position="189"/>
    </location>
</feature>
<dbReference type="STRING" id="2711.A0A067DIN7"/>
<dbReference type="Gene3D" id="1.20.1250.20">
    <property type="entry name" value="MFS general substrate transporter like domains"/>
    <property type="match status" value="1"/>
</dbReference>
<feature type="transmembrane region" description="Helical" evidence="9">
    <location>
        <begin position="28"/>
        <end position="47"/>
    </location>
</feature>
<evidence type="ECO:0000313" key="12">
    <source>
        <dbReference type="Proteomes" id="UP000027120"/>
    </source>
</evidence>
<dbReference type="InterPro" id="IPR020846">
    <property type="entry name" value="MFS_dom"/>
</dbReference>
<dbReference type="InterPro" id="IPR003663">
    <property type="entry name" value="Sugar/inositol_transpt"/>
</dbReference>
<gene>
    <name evidence="11" type="ORF">CISIN_1g0471151mg</name>
</gene>
<evidence type="ECO:0000256" key="2">
    <source>
        <dbReference type="ARBA" id="ARBA00010992"/>
    </source>
</evidence>
<keyword evidence="7 9" id="KW-1133">Transmembrane helix</keyword>
<protein>
    <recommendedName>
        <fullName evidence="10">Major facilitator superfamily (MFS) profile domain-containing protein</fullName>
    </recommendedName>
</protein>
<dbReference type="Proteomes" id="UP000027120">
    <property type="component" value="Unassembled WGS sequence"/>
</dbReference>
<evidence type="ECO:0000256" key="8">
    <source>
        <dbReference type="ARBA" id="ARBA00023136"/>
    </source>
</evidence>
<dbReference type="SUPFAM" id="SSF103473">
    <property type="entry name" value="MFS general substrate transporter"/>
    <property type="match status" value="1"/>
</dbReference>
<keyword evidence="12" id="KW-1185">Reference proteome</keyword>
<sequence>SIQRFNQFAYMILLSSNFETTRLSHIDFLLQISICYLILSANLLNYGTQKIKGSWGWRISLAMAAVPASILTIGSLFLPETPNSIIQRNKDHQKAEEILQIVRNTTDVKAELDDIIRASSKIIHRIYRPQLVMAILIPFQQVTRVNVISFNAPVLFMTIKVRKSTSLLMSAVVPDGIGTVSTILPMILADKLGRTVLFLLGGIQILVSQVMIRSIMAAQLGDHGGFNIGYAYLILFLICVYKAGFAFSRGPLGWLVPSEIFPLEIRSAGQSITVAVDLLFTFLVAQTFLAMLCHFKAGVFFCFGGWVAFMTTFVHFFLPETKYMPIEFMDKVWREHWFWRKIVDDVGEESKIQAV</sequence>
<name>A0A067DIN7_CITSI</name>
<dbReference type="PRINTS" id="PR00171">
    <property type="entry name" value="SUGRTRNSPORT"/>
</dbReference>
<reference evidence="11 12" key="1">
    <citation type="submission" date="2014-04" db="EMBL/GenBank/DDBJ databases">
        <authorList>
            <consortium name="International Citrus Genome Consortium"/>
            <person name="Gmitter F."/>
            <person name="Chen C."/>
            <person name="Farmerie W."/>
            <person name="Harkins T."/>
            <person name="Desany B."/>
            <person name="Mohiuddin M."/>
            <person name="Kodira C."/>
            <person name="Borodovsky M."/>
            <person name="Lomsadze A."/>
            <person name="Burns P."/>
            <person name="Jenkins J."/>
            <person name="Prochnik S."/>
            <person name="Shu S."/>
            <person name="Chapman J."/>
            <person name="Pitluck S."/>
            <person name="Schmutz J."/>
            <person name="Rokhsar D."/>
        </authorList>
    </citation>
    <scope>NUCLEOTIDE SEQUENCE</scope>
</reference>
<comment type="subcellular location">
    <subcellularLocation>
        <location evidence="1">Membrane</location>
        <topology evidence="1">Multi-pass membrane protein</topology>
    </subcellularLocation>
</comment>
<feature type="domain" description="Major facilitator superfamily (MFS) profile" evidence="10">
    <location>
        <begin position="1"/>
        <end position="322"/>
    </location>
</feature>
<comment type="similarity">
    <text evidence="2">Belongs to the major facilitator superfamily. Sugar transporter (TC 2.A.1.1) family.</text>
</comment>
<evidence type="ECO:0000256" key="6">
    <source>
        <dbReference type="ARBA" id="ARBA00022847"/>
    </source>
</evidence>
<dbReference type="EMBL" id="KK787988">
    <property type="protein sequence ID" value="KDO38486.1"/>
    <property type="molecule type" value="Genomic_DNA"/>
</dbReference>
<dbReference type="AlphaFoldDB" id="A0A067DIN7"/>
<keyword evidence="6" id="KW-0769">Symport</keyword>
<evidence type="ECO:0000256" key="7">
    <source>
        <dbReference type="ARBA" id="ARBA00022989"/>
    </source>
</evidence>
<keyword evidence="8 9" id="KW-0472">Membrane</keyword>
<feature type="transmembrane region" description="Helical" evidence="9">
    <location>
        <begin position="59"/>
        <end position="78"/>
    </location>
</feature>
<feature type="transmembrane region" description="Helical" evidence="9">
    <location>
        <begin position="268"/>
        <end position="292"/>
    </location>
</feature>
<dbReference type="GO" id="GO:0015144">
    <property type="term" value="F:carbohydrate transmembrane transporter activity"/>
    <property type="evidence" value="ECO:0007669"/>
    <property type="project" value="InterPro"/>
</dbReference>
<evidence type="ECO:0000313" key="11">
    <source>
        <dbReference type="EMBL" id="KDO38486.1"/>
    </source>
</evidence>
<dbReference type="InterPro" id="IPR005828">
    <property type="entry name" value="MFS_sugar_transport-like"/>
</dbReference>
<dbReference type="PANTHER" id="PTHR23500:SF30">
    <property type="entry name" value="SUGAR TRANSPORT PROTEIN 3"/>
    <property type="match status" value="1"/>
</dbReference>
<organism evidence="11 12">
    <name type="scientific">Citrus sinensis</name>
    <name type="common">Sweet orange</name>
    <name type="synonym">Citrus aurantium var. sinensis</name>
    <dbReference type="NCBI Taxonomy" id="2711"/>
    <lineage>
        <taxon>Eukaryota</taxon>
        <taxon>Viridiplantae</taxon>
        <taxon>Streptophyta</taxon>
        <taxon>Embryophyta</taxon>
        <taxon>Tracheophyta</taxon>
        <taxon>Spermatophyta</taxon>
        <taxon>Magnoliopsida</taxon>
        <taxon>eudicotyledons</taxon>
        <taxon>Gunneridae</taxon>
        <taxon>Pentapetalae</taxon>
        <taxon>rosids</taxon>
        <taxon>malvids</taxon>
        <taxon>Sapindales</taxon>
        <taxon>Rutaceae</taxon>
        <taxon>Aurantioideae</taxon>
        <taxon>Citrus</taxon>
    </lineage>
</organism>
<evidence type="ECO:0000256" key="5">
    <source>
        <dbReference type="ARBA" id="ARBA00022692"/>
    </source>
</evidence>